<evidence type="ECO:0000259" key="4">
    <source>
        <dbReference type="PROSITE" id="PS01124"/>
    </source>
</evidence>
<feature type="non-terminal residue" evidence="5">
    <location>
        <position position="1"/>
    </location>
</feature>
<dbReference type="EMBL" id="JZKT01000108">
    <property type="protein sequence ID" value="KJX27192.1"/>
    <property type="molecule type" value="Genomic_DNA"/>
</dbReference>
<dbReference type="InterPro" id="IPR018060">
    <property type="entry name" value="HTH_AraC"/>
</dbReference>
<dbReference type="SMART" id="SM00342">
    <property type="entry name" value="HTH_ARAC"/>
    <property type="match status" value="1"/>
</dbReference>
<dbReference type="Pfam" id="PF12833">
    <property type="entry name" value="HTH_18"/>
    <property type="match status" value="1"/>
</dbReference>
<dbReference type="SUPFAM" id="SSF46689">
    <property type="entry name" value="Homeodomain-like"/>
    <property type="match status" value="1"/>
</dbReference>
<comment type="caution">
    <text evidence="5">The sequence shown here is derived from an EMBL/GenBank/DDBJ whole genome shotgun (WGS) entry which is preliminary data.</text>
</comment>
<sequence>IAELASESNMSRAAYAVHFKSVIGQTPADYLLSWRVSLAQKLMREGRSITLIAAQVGYESPSALSRAFRRKTGLSPRDWLKDLAGENDGKKA</sequence>
<dbReference type="InterPro" id="IPR050204">
    <property type="entry name" value="AraC_XylS_family_regulators"/>
</dbReference>
<accession>A0AAW3HAL3</accession>
<organism evidence="5 6">
    <name type="scientific">Enterobacter chengduensis</name>
    <dbReference type="NCBI Taxonomy" id="2494701"/>
    <lineage>
        <taxon>Bacteria</taxon>
        <taxon>Pseudomonadati</taxon>
        <taxon>Pseudomonadota</taxon>
        <taxon>Gammaproteobacteria</taxon>
        <taxon>Enterobacterales</taxon>
        <taxon>Enterobacteriaceae</taxon>
        <taxon>Enterobacter</taxon>
        <taxon>Enterobacter cloacae complex</taxon>
    </lineage>
</organism>
<dbReference type="Proteomes" id="UP000033354">
    <property type="component" value="Unassembled WGS sequence"/>
</dbReference>
<name>A0AAW3HAL3_9ENTR</name>
<dbReference type="PROSITE" id="PS01124">
    <property type="entry name" value="HTH_ARAC_FAMILY_2"/>
    <property type="match status" value="1"/>
</dbReference>
<keyword evidence="1" id="KW-0805">Transcription regulation</keyword>
<dbReference type="GO" id="GO:0043565">
    <property type="term" value="F:sequence-specific DNA binding"/>
    <property type="evidence" value="ECO:0007669"/>
    <property type="project" value="InterPro"/>
</dbReference>
<gene>
    <name evidence="5" type="ORF">SG71_25130</name>
</gene>
<evidence type="ECO:0000256" key="1">
    <source>
        <dbReference type="ARBA" id="ARBA00023015"/>
    </source>
</evidence>
<dbReference type="InterPro" id="IPR009057">
    <property type="entry name" value="Homeodomain-like_sf"/>
</dbReference>
<dbReference type="PANTHER" id="PTHR46796:SF7">
    <property type="entry name" value="ARAC FAMILY TRANSCRIPTIONAL REGULATOR"/>
    <property type="match status" value="1"/>
</dbReference>
<evidence type="ECO:0000313" key="6">
    <source>
        <dbReference type="Proteomes" id="UP000033354"/>
    </source>
</evidence>
<evidence type="ECO:0000313" key="5">
    <source>
        <dbReference type="EMBL" id="KJX27192.1"/>
    </source>
</evidence>
<feature type="domain" description="HTH araC/xylS-type" evidence="4">
    <location>
        <begin position="1"/>
        <end position="82"/>
    </location>
</feature>
<keyword evidence="6" id="KW-1185">Reference proteome</keyword>
<keyword evidence="3" id="KW-0804">Transcription</keyword>
<protein>
    <submittedName>
        <fullName evidence="5">AraC family transcriptional regulator</fullName>
    </submittedName>
</protein>
<dbReference type="PANTHER" id="PTHR46796">
    <property type="entry name" value="HTH-TYPE TRANSCRIPTIONAL ACTIVATOR RHAS-RELATED"/>
    <property type="match status" value="1"/>
</dbReference>
<proteinExistence type="predicted"/>
<dbReference type="AlphaFoldDB" id="A0AAW3HAL3"/>
<keyword evidence="2" id="KW-0238">DNA-binding</keyword>
<reference evidence="5 6" key="1">
    <citation type="submission" date="2015-02" db="EMBL/GenBank/DDBJ databases">
        <authorList>
            <person name="Adams M."/>
            <person name="Sutton G."/>
            <person name="Nelson K."/>
            <person name="Bonomo R."/>
            <person name="McCorrison J."/>
            <person name="Sanka R."/>
            <person name="Brinkac L."/>
            <person name="Nierman W."/>
        </authorList>
    </citation>
    <scope>NUCLEOTIDE SEQUENCE [LARGE SCALE GENOMIC DNA]</scope>
    <source>
        <strain evidence="5 6">CIDEIMsCOL9</strain>
    </source>
</reference>
<evidence type="ECO:0000256" key="3">
    <source>
        <dbReference type="ARBA" id="ARBA00023163"/>
    </source>
</evidence>
<dbReference type="GO" id="GO:0003700">
    <property type="term" value="F:DNA-binding transcription factor activity"/>
    <property type="evidence" value="ECO:0007669"/>
    <property type="project" value="InterPro"/>
</dbReference>
<evidence type="ECO:0000256" key="2">
    <source>
        <dbReference type="ARBA" id="ARBA00023125"/>
    </source>
</evidence>
<dbReference type="RefSeq" id="WP_045890970.1">
    <property type="nucleotide sequence ID" value="NZ_JZKT01000108.1"/>
</dbReference>
<dbReference type="Gene3D" id="1.10.10.60">
    <property type="entry name" value="Homeodomain-like"/>
    <property type="match status" value="2"/>
</dbReference>